<feature type="non-terminal residue" evidence="1">
    <location>
        <position position="1"/>
    </location>
</feature>
<name>A0A034V266_BACDO</name>
<dbReference type="AlphaFoldDB" id="A0A034V266"/>
<evidence type="ECO:0000313" key="1">
    <source>
        <dbReference type="EMBL" id="JAC35880.1"/>
    </source>
</evidence>
<sequence>AACHEPPSECPSTQGHLAKTLHNTYFQAHLVKSTQLQEIIFVKSQQHCSIYALVNNFLTLLGQHLSRVTHTYCSATKYSIQFICYSYATLNTWLTAYAAKSVVCQLLYVACWLIVAICC</sequence>
<protein>
    <submittedName>
        <fullName evidence="1">Uncharacterized protein</fullName>
    </submittedName>
</protein>
<feature type="non-terminal residue" evidence="1">
    <location>
        <position position="119"/>
    </location>
</feature>
<reference evidence="1" key="1">
    <citation type="journal article" date="2014" name="BMC Genomics">
        <title>Characterizing the developmental transcriptome of the oriental fruit fly, Bactrocera dorsalis (Diptera: Tephritidae) through comparative genomic analysis with Drosophila melanogaster utilizing modENCODE datasets.</title>
        <authorList>
            <person name="Geib S.M."/>
            <person name="Calla B."/>
            <person name="Hall B."/>
            <person name="Hou S."/>
            <person name="Manoukis N.C."/>
        </authorList>
    </citation>
    <scope>NUCLEOTIDE SEQUENCE</scope>
    <source>
        <strain evidence="1">Punador</strain>
    </source>
</reference>
<organism evidence="1">
    <name type="scientific">Bactrocera dorsalis</name>
    <name type="common">Oriental fruit fly</name>
    <name type="synonym">Dacus dorsalis</name>
    <dbReference type="NCBI Taxonomy" id="27457"/>
    <lineage>
        <taxon>Eukaryota</taxon>
        <taxon>Metazoa</taxon>
        <taxon>Ecdysozoa</taxon>
        <taxon>Arthropoda</taxon>
        <taxon>Hexapoda</taxon>
        <taxon>Insecta</taxon>
        <taxon>Pterygota</taxon>
        <taxon>Neoptera</taxon>
        <taxon>Endopterygota</taxon>
        <taxon>Diptera</taxon>
        <taxon>Brachycera</taxon>
        <taxon>Muscomorpha</taxon>
        <taxon>Tephritoidea</taxon>
        <taxon>Tephritidae</taxon>
        <taxon>Bactrocera</taxon>
        <taxon>Bactrocera</taxon>
    </lineage>
</organism>
<dbReference type="EMBL" id="GAKP01023074">
    <property type="protein sequence ID" value="JAC35880.1"/>
    <property type="molecule type" value="Transcribed_RNA"/>
</dbReference>
<accession>A0A034V266</accession>
<proteinExistence type="predicted"/>